<feature type="compositionally biased region" description="Polar residues" evidence="4">
    <location>
        <begin position="136"/>
        <end position="152"/>
    </location>
</feature>
<dbReference type="InterPro" id="IPR012981">
    <property type="entry name" value="PIH1_N"/>
</dbReference>
<reference evidence="7" key="1">
    <citation type="submission" date="2018-11" db="EMBL/GenBank/DDBJ databases">
        <authorList>
            <person name="Alioto T."/>
            <person name="Alioto T."/>
        </authorList>
    </citation>
    <scope>NUCLEOTIDE SEQUENCE</scope>
</reference>
<dbReference type="OrthoDB" id="546764at2759"/>
<feature type="compositionally biased region" description="Polar residues" evidence="4">
    <location>
        <begin position="906"/>
        <end position="919"/>
    </location>
</feature>
<sequence>FYISFGFQIFWPRASLKRHVLSKCASGATKLVPLIMGSEKKEDFKITEDEVKKIGEALKDEQFRKLFLEYAEEIQNPENRKIYEQEIAQMEQERGMNVEFIHPQPGHVLKTSVDGNVKAFINICQNDKMGKPVAKRQTSSDGKSGVNWSIPHSHSPPRDDLDKHKVKCRVYDVVFHPDTYRMSKSNIRFRGLVEDTAIDGIERQFGVKVDRKNIKRPNLPYKGTPTATVIRSKANEPAKPLDEDDPIRKMPYPFDEKSSEEKAKEMADAVKRKKEAESKKAGKTKRNQAEKRAEDDATVPKYTITHRSDMDLQEYRNTPDSRPSTRPKALVVSIELPLLANSKPVELDIFEKKLVLQSTEPAKYKLDLELPYAVDESQGSAKFDKSNRCLIVTLPVIPEEMPKLPNFIEEIKPENEPKTDEVENKFEAVENPLIEVISTTEANAKPVSKEEETVIDNKMGNECPAYLNHTPKISYVFPTFEFSQDFDTVTFIFKVKKIVPDSVSKLFPLPNVCHIKFMAKGASGFPLHYSFLAKFSAKNCFVPEHCSFEVNNNNAVLLLLKEKDSRQTWETFQAGTSLEELQELHFETDQYLLEELERIEAECVTGADNRLLEEKSVEVTEMTRKKLSIKIQNKKKAEDRPTENTKQTGDRSADDEFEEGDECPLSADIEVVHEKVIPNLHGILKQRTISESSEDPCLSASSSGSPESPRDEFFKKSVKFNDRVDQATFKSKAAVSQMTQSLKSKRRRNRKKEKRSRKNSGSSDGSSDEHRHSDDHSDHCDKNVEVIEELTNEEVDEETSDNQEKQDYIDSTETFVEETKVDQLESGIGNDPSSDNAKQEKLIQDIKEKLAVSEEDDKCDSDDEMDNTPTDVQVSENTKLKEENGNENFFSENVEDKIERNEEENTISIPSSMINKPSDLTNIIGEGDSVIKIKASEKTSGEDSGVECSEGSGDKGDKSDVETVLSWNDNLESQDHRTECAFQFSNAMIYDLDID</sequence>
<dbReference type="GO" id="GO:0070286">
    <property type="term" value="P:axonemal dynein complex assembly"/>
    <property type="evidence" value="ECO:0007669"/>
    <property type="project" value="InterPro"/>
</dbReference>
<feature type="compositionally biased region" description="Acidic residues" evidence="4">
    <location>
        <begin position="786"/>
        <end position="801"/>
    </location>
</feature>
<evidence type="ECO:0000313" key="7">
    <source>
        <dbReference type="EMBL" id="VDI20100.1"/>
    </source>
</evidence>
<keyword evidence="8" id="KW-1185">Reference proteome</keyword>
<proteinExistence type="inferred from homology"/>
<keyword evidence="2" id="KW-0963">Cytoplasm</keyword>
<feature type="region of interest" description="Disordered" evidence="4">
    <location>
        <begin position="131"/>
        <end position="162"/>
    </location>
</feature>
<dbReference type="InterPro" id="IPR034727">
    <property type="entry name" value="Kintoun"/>
</dbReference>
<evidence type="ECO:0000256" key="3">
    <source>
        <dbReference type="ARBA" id="ARBA00024190"/>
    </source>
</evidence>
<comment type="similarity">
    <text evidence="1">Belongs to the PIH1 family.</text>
</comment>
<evidence type="ECO:0000259" key="6">
    <source>
        <dbReference type="Pfam" id="PF18201"/>
    </source>
</evidence>
<dbReference type="InterPro" id="IPR041442">
    <property type="entry name" value="PIH1D1/2/3_CS-like"/>
</dbReference>
<feature type="non-terminal residue" evidence="7">
    <location>
        <position position="995"/>
    </location>
</feature>
<feature type="region of interest" description="Disordered" evidence="4">
    <location>
        <begin position="731"/>
        <end position="919"/>
    </location>
</feature>
<dbReference type="Pfam" id="PF08190">
    <property type="entry name" value="PIH1"/>
    <property type="match status" value="1"/>
</dbReference>
<feature type="domain" description="PIH1D1/2/3 CS-like" evidence="6">
    <location>
        <begin position="298"/>
        <end position="397"/>
    </location>
</feature>
<feature type="compositionally biased region" description="Basic and acidic residues" evidence="4">
    <location>
        <begin position="254"/>
        <end position="280"/>
    </location>
</feature>
<feature type="compositionally biased region" description="Basic residues" evidence="4">
    <location>
        <begin position="743"/>
        <end position="758"/>
    </location>
</feature>
<feature type="region of interest" description="Disordered" evidence="4">
    <location>
        <begin position="935"/>
        <end position="961"/>
    </location>
</feature>
<comment type="subcellular location">
    <subcellularLocation>
        <location evidence="3">Dynein axonemal particle</location>
    </subcellularLocation>
</comment>
<dbReference type="Gene3D" id="2.60.40.790">
    <property type="match status" value="1"/>
</dbReference>
<evidence type="ECO:0000313" key="8">
    <source>
        <dbReference type="Proteomes" id="UP000596742"/>
    </source>
</evidence>
<evidence type="ECO:0000256" key="2">
    <source>
        <dbReference type="ARBA" id="ARBA00022490"/>
    </source>
</evidence>
<dbReference type="InterPro" id="IPR008978">
    <property type="entry name" value="HSP20-like_chaperone"/>
</dbReference>
<feature type="compositionally biased region" description="Basic and acidic residues" evidence="4">
    <location>
        <begin position="767"/>
        <end position="785"/>
    </location>
</feature>
<protein>
    <submittedName>
        <fullName evidence="7">Dynein assembly factor 2, axonemal</fullName>
    </submittedName>
</protein>
<dbReference type="Proteomes" id="UP000596742">
    <property type="component" value="Unassembled WGS sequence"/>
</dbReference>
<dbReference type="InterPro" id="IPR050734">
    <property type="entry name" value="PIH1/Kintoun_subfamily"/>
</dbReference>
<feature type="region of interest" description="Disordered" evidence="4">
    <location>
        <begin position="630"/>
        <end position="665"/>
    </location>
</feature>
<dbReference type="Pfam" id="PF18201">
    <property type="entry name" value="PIH1_CS"/>
    <property type="match status" value="1"/>
</dbReference>
<dbReference type="GO" id="GO:0120293">
    <property type="term" value="C:dynein axonemal particle"/>
    <property type="evidence" value="ECO:0007669"/>
    <property type="project" value="UniProtKB-SubCell"/>
</dbReference>
<feature type="region of interest" description="Disordered" evidence="4">
    <location>
        <begin position="231"/>
        <end position="304"/>
    </location>
</feature>
<feature type="domain" description="PIH1 N-terminal" evidence="5">
    <location>
        <begin position="74"/>
        <end position="236"/>
    </location>
</feature>
<organism evidence="7 8">
    <name type="scientific">Mytilus galloprovincialis</name>
    <name type="common">Mediterranean mussel</name>
    <dbReference type="NCBI Taxonomy" id="29158"/>
    <lineage>
        <taxon>Eukaryota</taxon>
        <taxon>Metazoa</taxon>
        <taxon>Spiralia</taxon>
        <taxon>Lophotrochozoa</taxon>
        <taxon>Mollusca</taxon>
        <taxon>Bivalvia</taxon>
        <taxon>Autobranchia</taxon>
        <taxon>Pteriomorphia</taxon>
        <taxon>Mytilida</taxon>
        <taxon>Mytiloidea</taxon>
        <taxon>Mytilidae</taxon>
        <taxon>Mytilinae</taxon>
        <taxon>Mytilus</taxon>
    </lineage>
</organism>
<feature type="compositionally biased region" description="Basic and acidic residues" evidence="4">
    <location>
        <begin position="952"/>
        <end position="961"/>
    </location>
</feature>
<dbReference type="AlphaFoldDB" id="A0A8B6DH89"/>
<feature type="compositionally biased region" description="Polar residues" evidence="4">
    <location>
        <begin position="867"/>
        <end position="877"/>
    </location>
</feature>
<name>A0A8B6DH89_MYTGA</name>
<dbReference type="EMBL" id="UYJE01003540">
    <property type="protein sequence ID" value="VDI20100.1"/>
    <property type="molecule type" value="Genomic_DNA"/>
</dbReference>
<feature type="compositionally biased region" description="Acidic residues" evidence="4">
    <location>
        <begin position="853"/>
        <end position="866"/>
    </location>
</feature>
<feature type="region of interest" description="Disordered" evidence="4">
    <location>
        <begin position="689"/>
        <end position="712"/>
    </location>
</feature>
<accession>A0A8B6DH89</accession>
<feature type="compositionally biased region" description="Basic and acidic residues" evidence="4">
    <location>
        <begin position="635"/>
        <end position="654"/>
    </location>
</feature>
<evidence type="ECO:0000259" key="5">
    <source>
        <dbReference type="Pfam" id="PF08190"/>
    </source>
</evidence>
<feature type="compositionally biased region" description="Basic and acidic residues" evidence="4">
    <location>
        <begin position="837"/>
        <end position="852"/>
    </location>
</feature>
<comment type="caution">
    <text evidence="7">The sequence shown here is derived from an EMBL/GenBank/DDBJ whole genome shotgun (WGS) entry which is preliminary data.</text>
</comment>
<dbReference type="PANTHER" id="PTHR22997">
    <property type="entry name" value="PIH1 DOMAIN-CONTAINING PROTEIN 1"/>
    <property type="match status" value="1"/>
</dbReference>
<evidence type="ECO:0000256" key="4">
    <source>
        <dbReference type="SAM" id="MobiDB-lite"/>
    </source>
</evidence>
<dbReference type="HAMAP" id="MF_03069">
    <property type="entry name" value="Kintoun"/>
    <property type="match status" value="1"/>
</dbReference>
<evidence type="ECO:0000256" key="1">
    <source>
        <dbReference type="ARBA" id="ARBA00008511"/>
    </source>
</evidence>
<gene>
    <name evidence="7" type="ORF">MGAL_10B092376</name>
</gene>
<dbReference type="PANTHER" id="PTHR22997:SF3">
    <property type="entry name" value="PROTEIN KINTOUN"/>
    <property type="match status" value="1"/>
</dbReference>